<evidence type="ECO:0000256" key="2">
    <source>
        <dbReference type="ARBA" id="ARBA00022692"/>
    </source>
</evidence>
<gene>
    <name evidence="5" type="primary">nuoN</name>
    <name evidence="8" type="ORF">OH818_24580</name>
</gene>
<evidence type="ECO:0000256" key="3">
    <source>
        <dbReference type="ARBA" id="ARBA00022989"/>
    </source>
</evidence>
<keyword evidence="4 5" id="KW-0472">Membrane</keyword>
<accession>A0ABY7BYH2</accession>
<feature type="transmembrane region" description="Helical" evidence="5">
    <location>
        <begin position="33"/>
        <end position="52"/>
    </location>
</feature>
<feature type="transmembrane region" description="Helical" evidence="5">
    <location>
        <begin position="235"/>
        <end position="255"/>
    </location>
</feature>
<keyword evidence="5" id="KW-0830">Ubiquinone</keyword>
<evidence type="ECO:0000259" key="7">
    <source>
        <dbReference type="Pfam" id="PF00361"/>
    </source>
</evidence>
<dbReference type="Pfam" id="PF00361">
    <property type="entry name" value="Proton_antipo_M"/>
    <property type="match status" value="1"/>
</dbReference>
<keyword evidence="5" id="KW-1278">Translocase</keyword>
<name>A0ABY7BYH2_9HYPH</name>
<keyword evidence="5" id="KW-0874">Quinone</keyword>
<feature type="transmembrane region" description="Helical" evidence="5">
    <location>
        <begin position="435"/>
        <end position="463"/>
    </location>
</feature>
<feature type="transmembrane region" description="Helical" evidence="5">
    <location>
        <begin position="72"/>
        <end position="90"/>
    </location>
</feature>
<keyword evidence="5" id="KW-0520">NAD</keyword>
<dbReference type="HAMAP" id="MF_00445">
    <property type="entry name" value="NDH1_NuoN_1"/>
    <property type="match status" value="1"/>
</dbReference>
<keyword evidence="5" id="KW-1003">Cell membrane</keyword>
<evidence type="ECO:0000313" key="8">
    <source>
        <dbReference type="EMBL" id="WAP68453.1"/>
    </source>
</evidence>
<dbReference type="RefSeq" id="WP_210315161.1">
    <property type="nucleotide sequence ID" value="NZ_CP114029.1"/>
</dbReference>
<evidence type="ECO:0000256" key="4">
    <source>
        <dbReference type="ARBA" id="ARBA00023136"/>
    </source>
</evidence>
<comment type="similarity">
    <text evidence="5">Belongs to the complex I subunit 2 family.</text>
</comment>
<comment type="subunit">
    <text evidence="5">NDH-1 is composed of 14 different subunits. Subunits NuoA, H, J, K, L, M, N constitute the membrane sector of the complex.</text>
</comment>
<comment type="catalytic activity">
    <reaction evidence="5">
        <text>a quinone + NADH + 5 H(+)(in) = a quinol + NAD(+) + 4 H(+)(out)</text>
        <dbReference type="Rhea" id="RHEA:57888"/>
        <dbReference type="ChEBI" id="CHEBI:15378"/>
        <dbReference type="ChEBI" id="CHEBI:24646"/>
        <dbReference type="ChEBI" id="CHEBI:57540"/>
        <dbReference type="ChEBI" id="CHEBI:57945"/>
        <dbReference type="ChEBI" id="CHEBI:132124"/>
    </reaction>
</comment>
<organism evidence="8 9">
    <name type="scientific">Jiella pelagia</name>
    <dbReference type="NCBI Taxonomy" id="2986949"/>
    <lineage>
        <taxon>Bacteria</taxon>
        <taxon>Pseudomonadati</taxon>
        <taxon>Pseudomonadota</taxon>
        <taxon>Alphaproteobacteria</taxon>
        <taxon>Hyphomicrobiales</taxon>
        <taxon>Aurantimonadaceae</taxon>
        <taxon>Jiella</taxon>
    </lineage>
</organism>
<keyword evidence="9" id="KW-1185">Reference proteome</keyword>
<proteinExistence type="inferred from homology"/>
<feature type="domain" description="NADH:quinone oxidoreductase/Mrp antiporter transmembrane" evidence="7">
    <location>
        <begin position="119"/>
        <end position="408"/>
    </location>
</feature>
<keyword evidence="2 5" id="KW-0812">Transmembrane</keyword>
<evidence type="ECO:0000256" key="6">
    <source>
        <dbReference type="RuleBase" id="RU000320"/>
    </source>
</evidence>
<dbReference type="EC" id="7.1.1.-" evidence="5"/>
<sequence>MMPLGDILPEITVIVTAVAILLFATFAPQRLQWIGAPIALCGLGCAAFLCGLQIGSERLTFTGSWALDAASIWGRLLILGATAFVVVMSPDWFERDRRHGEYYAILLFSALGAMAMAGAADMLQLVIGALLSSATGYVLAAYHRDWALSVEAGMKFFLIGALANTSLMLGAIMMVGMLGDTGFTGMSAALASGKPSPVLLLGTVLVMVGLSYKLGAAPAHAWMPDVAEGAPAPSAAFLTVVPKIGAAIMLARLVSLFPLDTAAIRPLVAALALITMTIGNLAALWQDDLRRMLGWSSVSQSGYALMAISVVGLSPAAMPALIIFLLGYSTANLATFAAITHLRGRTDRADFSGLVSSRPLEAIAIIIGLLSLVGIPPLIGFVGKLELFLATIEGGYTWLAVAAVANTVASLFYYLRFIAPMVFAKSSSVPATLGAWSGAAMVSGPIAIVLLGLLVNVILAPLIGTELLPS</sequence>
<feature type="transmembrane region" description="Helical" evidence="5">
    <location>
        <begin position="156"/>
        <end position="178"/>
    </location>
</feature>
<comment type="function">
    <text evidence="5">NDH-1 shuttles electrons from NADH, via FMN and iron-sulfur (Fe-S) centers, to quinones in the respiratory chain. The immediate electron acceptor for the enzyme in this species is believed to be ubiquinone. Couples the redox reaction to proton translocation (for every two electrons transferred, four hydrogen ions are translocated across the cytoplasmic membrane), and thus conserves the redox energy in a proton gradient.</text>
</comment>
<feature type="transmembrane region" description="Helical" evidence="5">
    <location>
        <begin position="125"/>
        <end position="144"/>
    </location>
</feature>
<feature type="transmembrane region" description="Helical" evidence="5">
    <location>
        <begin position="7"/>
        <end position="27"/>
    </location>
</feature>
<protein>
    <recommendedName>
        <fullName evidence="5">NADH-quinone oxidoreductase subunit N</fullName>
        <ecNumber evidence="5">7.1.1.-</ecNumber>
    </recommendedName>
    <alternativeName>
        <fullName evidence="5">NADH dehydrogenase I subunit N</fullName>
    </alternativeName>
    <alternativeName>
        <fullName evidence="5">NDH-1 subunit N</fullName>
    </alternativeName>
</protein>
<dbReference type="InterPro" id="IPR010096">
    <property type="entry name" value="NADH-Q_OxRdtase_suN/2"/>
</dbReference>
<comment type="subcellular location">
    <subcellularLocation>
        <location evidence="5">Cell membrane</location>
        <topology evidence="5">Multi-pass membrane protein</topology>
    </subcellularLocation>
    <subcellularLocation>
        <location evidence="1">Endomembrane system</location>
        <topology evidence="1">Multi-pass membrane protein</topology>
    </subcellularLocation>
    <subcellularLocation>
        <location evidence="6">Membrane</location>
        <topology evidence="6">Multi-pass membrane protein</topology>
    </subcellularLocation>
</comment>
<evidence type="ECO:0000256" key="5">
    <source>
        <dbReference type="HAMAP-Rule" id="MF_00445"/>
    </source>
</evidence>
<feature type="transmembrane region" description="Helical" evidence="5">
    <location>
        <begin position="267"/>
        <end position="286"/>
    </location>
</feature>
<evidence type="ECO:0000256" key="1">
    <source>
        <dbReference type="ARBA" id="ARBA00004127"/>
    </source>
</evidence>
<keyword evidence="3 5" id="KW-1133">Transmembrane helix</keyword>
<keyword evidence="5" id="KW-0813">Transport</keyword>
<feature type="transmembrane region" description="Helical" evidence="5">
    <location>
        <begin position="395"/>
        <end position="415"/>
    </location>
</feature>
<evidence type="ECO:0000313" key="9">
    <source>
        <dbReference type="Proteomes" id="UP001164020"/>
    </source>
</evidence>
<feature type="transmembrane region" description="Helical" evidence="5">
    <location>
        <begin position="362"/>
        <end position="383"/>
    </location>
</feature>
<dbReference type="PANTHER" id="PTHR22773">
    <property type="entry name" value="NADH DEHYDROGENASE"/>
    <property type="match status" value="1"/>
</dbReference>
<feature type="transmembrane region" description="Helical" evidence="5">
    <location>
        <begin position="198"/>
        <end position="215"/>
    </location>
</feature>
<dbReference type="InterPro" id="IPR001750">
    <property type="entry name" value="ND/Mrp_TM"/>
</dbReference>
<dbReference type="EMBL" id="CP114029">
    <property type="protein sequence ID" value="WAP68453.1"/>
    <property type="molecule type" value="Genomic_DNA"/>
</dbReference>
<dbReference type="Proteomes" id="UP001164020">
    <property type="component" value="Chromosome"/>
</dbReference>
<feature type="transmembrane region" description="Helical" evidence="5">
    <location>
        <begin position="102"/>
        <end position="120"/>
    </location>
</feature>
<reference evidence="8" key="1">
    <citation type="submission" date="2022-12" db="EMBL/GenBank/DDBJ databases">
        <title>Jiella pelagia sp. nov., isolated from phosphonate enriched culture of Northwest Pacific surface seawater.</title>
        <authorList>
            <person name="Shin D.Y."/>
            <person name="Hwang C.Y."/>
        </authorList>
    </citation>
    <scope>NUCLEOTIDE SEQUENCE</scope>
    <source>
        <strain evidence="8">HL-NP1</strain>
    </source>
</reference>